<gene>
    <name evidence="1" type="ORF">AWRI4620_LOCUS7758</name>
</gene>
<sequence>MPPKRTKKTPAVPEVQGKLNFQRLPKPQTTVSPLVQVLSQYELMIMVTDQLSSADIIHLTATCKEIKMYLTDDKTIYSSITRRANCDAKGIEARAKCFGHWNGDVTKADAQCGGSDCQPCDGCSAMVCNCRFHIIYMINSPCCRKDAAHWESHEADYAEDLEAVRRCHADHCDECPEFHSGNFPIESIRAAHLAGEARERRYCSTCKPHLQDEEGLFSEHLFDILSICDDYDDWCCCDLANRFIENSWLCIPCFIKQEAEAYSHRLKREVYKCEKQKGEEERIRKHVKTYLCDCGRVADIRYLVYCRWCDEIIQTPEVDALLNGYL</sequence>
<evidence type="ECO:0008006" key="3">
    <source>
        <dbReference type="Google" id="ProtNLM"/>
    </source>
</evidence>
<keyword evidence="2" id="KW-1185">Reference proteome</keyword>
<dbReference type="Proteomes" id="UP000745764">
    <property type="component" value="Unassembled WGS sequence"/>
</dbReference>
<organism evidence="1 2">
    <name type="scientific">Aureobasidium uvarum</name>
    <dbReference type="NCBI Taxonomy" id="2773716"/>
    <lineage>
        <taxon>Eukaryota</taxon>
        <taxon>Fungi</taxon>
        <taxon>Dikarya</taxon>
        <taxon>Ascomycota</taxon>
        <taxon>Pezizomycotina</taxon>
        <taxon>Dothideomycetes</taxon>
        <taxon>Dothideomycetidae</taxon>
        <taxon>Dothideales</taxon>
        <taxon>Saccotheciaceae</taxon>
        <taxon>Aureobasidium</taxon>
    </lineage>
</organism>
<dbReference type="EMBL" id="CAINUL010000016">
    <property type="protein sequence ID" value="CAD0113503.1"/>
    <property type="molecule type" value="Genomic_DNA"/>
</dbReference>
<name>A0A9N8PWA6_9PEZI</name>
<feature type="non-terminal residue" evidence="1">
    <location>
        <position position="1"/>
    </location>
</feature>
<accession>A0A9N8PWA6</accession>
<dbReference type="AlphaFoldDB" id="A0A9N8PWA6"/>
<proteinExistence type="predicted"/>
<protein>
    <recommendedName>
        <fullName evidence="3">F-box domain-containing protein</fullName>
    </recommendedName>
</protein>
<comment type="caution">
    <text evidence="1">The sequence shown here is derived from an EMBL/GenBank/DDBJ whole genome shotgun (WGS) entry which is preliminary data.</text>
</comment>
<dbReference type="OrthoDB" id="3895773at2759"/>
<evidence type="ECO:0000313" key="2">
    <source>
        <dbReference type="Proteomes" id="UP000745764"/>
    </source>
</evidence>
<reference evidence="1" key="1">
    <citation type="submission" date="2020-06" db="EMBL/GenBank/DDBJ databases">
        <authorList>
            <person name="Onetto C."/>
        </authorList>
    </citation>
    <scope>NUCLEOTIDE SEQUENCE</scope>
</reference>
<evidence type="ECO:0000313" key="1">
    <source>
        <dbReference type="EMBL" id="CAD0113503.1"/>
    </source>
</evidence>